<organism evidence="2 3">
    <name type="scientific">Canna indica</name>
    <name type="common">Indian-shot</name>
    <dbReference type="NCBI Taxonomy" id="4628"/>
    <lineage>
        <taxon>Eukaryota</taxon>
        <taxon>Viridiplantae</taxon>
        <taxon>Streptophyta</taxon>
        <taxon>Embryophyta</taxon>
        <taxon>Tracheophyta</taxon>
        <taxon>Spermatophyta</taxon>
        <taxon>Magnoliopsida</taxon>
        <taxon>Liliopsida</taxon>
        <taxon>Zingiberales</taxon>
        <taxon>Cannaceae</taxon>
        <taxon>Canna</taxon>
    </lineage>
</organism>
<sequence length="65" mass="6829">MQRAGGSYMVASNSTAASSSSPLACSGYGEIRSFFYFPSIVMQRAADGYGGLQVHSCLLILSWAA</sequence>
<accession>A0AAQ3LBN8</accession>
<dbReference type="AlphaFoldDB" id="A0AAQ3LBN8"/>
<protein>
    <submittedName>
        <fullName evidence="2">Uncharacterized protein</fullName>
    </submittedName>
</protein>
<evidence type="ECO:0000256" key="1">
    <source>
        <dbReference type="SAM" id="MobiDB-lite"/>
    </source>
</evidence>
<gene>
    <name evidence="2" type="ORF">Cni_G29447</name>
</gene>
<dbReference type="EMBL" id="CP136898">
    <property type="protein sequence ID" value="WOL20642.1"/>
    <property type="molecule type" value="Genomic_DNA"/>
</dbReference>
<keyword evidence="3" id="KW-1185">Reference proteome</keyword>
<dbReference type="Proteomes" id="UP001327560">
    <property type="component" value="Chromosome 9"/>
</dbReference>
<feature type="compositionally biased region" description="Low complexity" evidence="1">
    <location>
        <begin position="11"/>
        <end position="23"/>
    </location>
</feature>
<evidence type="ECO:0000313" key="3">
    <source>
        <dbReference type="Proteomes" id="UP001327560"/>
    </source>
</evidence>
<proteinExistence type="predicted"/>
<evidence type="ECO:0000313" key="2">
    <source>
        <dbReference type="EMBL" id="WOL20642.1"/>
    </source>
</evidence>
<feature type="region of interest" description="Disordered" evidence="1">
    <location>
        <begin position="1"/>
        <end position="23"/>
    </location>
</feature>
<reference evidence="2 3" key="1">
    <citation type="submission" date="2023-10" db="EMBL/GenBank/DDBJ databases">
        <title>Chromosome-scale genome assembly provides insights into flower coloration mechanisms of Canna indica.</title>
        <authorList>
            <person name="Li C."/>
        </authorList>
    </citation>
    <scope>NUCLEOTIDE SEQUENCE [LARGE SCALE GENOMIC DNA]</scope>
    <source>
        <tissue evidence="2">Flower</tissue>
    </source>
</reference>
<name>A0AAQ3LBN8_9LILI</name>